<name>A0AAV7T5V7_PLEWA</name>
<organism evidence="2 3">
    <name type="scientific">Pleurodeles waltl</name>
    <name type="common">Iberian ribbed newt</name>
    <dbReference type="NCBI Taxonomy" id="8319"/>
    <lineage>
        <taxon>Eukaryota</taxon>
        <taxon>Metazoa</taxon>
        <taxon>Chordata</taxon>
        <taxon>Craniata</taxon>
        <taxon>Vertebrata</taxon>
        <taxon>Euteleostomi</taxon>
        <taxon>Amphibia</taxon>
        <taxon>Batrachia</taxon>
        <taxon>Caudata</taxon>
        <taxon>Salamandroidea</taxon>
        <taxon>Salamandridae</taxon>
        <taxon>Pleurodelinae</taxon>
        <taxon>Pleurodeles</taxon>
    </lineage>
</organism>
<dbReference type="Proteomes" id="UP001066276">
    <property type="component" value="Chromosome 4_1"/>
</dbReference>
<accession>A0AAV7T5V7</accession>
<sequence length="99" mass="10551">MKLGRAHVDPWPAGSSGRRARTSRVARVGHGEARKQRSAWGRSPGEAVPHRGEEEGEDPEGAGREAPASSKERLRVEGKSRACWPCGLTACLPLTGLIG</sequence>
<protein>
    <submittedName>
        <fullName evidence="2">Uncharacterized protein</fullName>
    </submittedName>
</protein>
<proteinExistence type="predicted"/>
<keyword evidence="3" id="KW-1185">Reference proteome</keyword>
<evidence type="ECO:0000256" key="1">
    <source>
        <dbReference type="SAM" id="MobiDB-lite"/>
    </source>
</evidence>
<gene>
    <name evidence="2" type="ORF">NDU88_003577</name>
</gene>
<reference evidence="2" key="1">
    <citation type="journal article" date="2022" name="bioRxiv">
        <title>Sequencing and chromosome-scale assembly of the giantPleurodeles waltlgenome.</title>
        <authorList>
            <person name="Brown T."/>
            <person name="Elewa A."/>
            <person name="Iarovenko S."/>
            <person name="Subramanian E."/>
            <person name="Araus A.J."/>
            <person name="Petzold A."/>
            <person name="Susuki M."/>
            <person name="Suzuki K.-i.T."/>
            <person name="Hayashi T."/>
            <person name="Toyoda A."/>
            <person name="Oliveira C."/>
            <person name="Osipova E."/>
            <person name="Leigh N.D."/>
            <person name="Simon A."/>
            <person name="Yun M.H."/>
        </authorList>
    </citation>
    <scope>NUCLEOTIDE SEQUENCE</scope>
    <source>
        <strain evidence="2">20211129_DDA</strain>
        <tissue evidence="2">Liver</tissue>
    </source>
</reference>
<evidence type="ECO:0000313" key="2">
    <source>
        <dbReference type="EMBL" id="KAJ1171719.1"/>
    </source>
</evidence>
<dbReference type="EMBL" id="JANPWB010000007">
    <property type="protein sequence ID" value="KAJ1171719.1"/>
    <property type="molecule type" value="Genomic_DNA"/>
</dbReference>
<comment type="caution">
    <text evidence="2">The sequence shown here is derived from an EMBL/GenBank/DDBJ whole genome shotgun (WGS) entry which is preliminary data.</text>
</comment>
<evidence type="ECO:0000313" key="3">
    <source>
        <dbReference type="Proteomes" id="UP001066276"/>
    </source>
</evidence>
<feature type="region of interest" description="Disordered" evidence="1">
    <location>
        <begin position="1"/>
        <end position="75"/>
    </location>
</feature>
<dbReference type="AlphaFoldDB" id="A0AAV7T5V7"/>